<feature type="compositionally biased region" description="Acidic residues" evidence="1">
    <location>
        <begin position="16"/>
        <end position="25"/>
    </location>
</feature>
<evidence type="ECO:0000313" key="3">
    <source>
        <dbReference type="Proteomes" id="UP000234275"/>
    </source>
</evidence>
<reference evidence="2 3" key="1">
    <citation type="submission" date="2016-12" db="EMBL/GenBank/DDBJ databases">
        <title>The genomes of Aspergillus section Nigri reveals drivers in fungal speciation.</title>
        <authorList>
            <consortium name="DOE Joint Genome Institute"/>
            <person name="Vesth T.C."/>
            <person name="Nybo J."/>
            <person name="Theobald S."/>
            <person name="Brandl J."/>
            <person name="Frisvad J.C."/>
            <person name="Nielsen K.F."/>
            <person name="Lyhne E.K."/>
            <person name="Kogle M.E."/>
            <person name="Kuo A."/>
            <person name="Riley R."/>
            <person name="Clum A."/>
            <person name="Nolan M."/>
            <person name="Lipzen A."/>
            <person name="Salamov A."/>
            <person name="Henrissat B."/>
            <person name="Wiebenga A."/>
            <person name="De Vries R.P."/>
            <person name="Grigoriev I.V."/>
            <person name="Mortensen U.H."/>
            <person name="Andersen M.R."/>
            <person name="Baker S.E."/>
        </authorList>
    </citation>
    <scope>NUCLEOTIDE SEQUENCE [LARGE SCALE GENOMIC DNA]</scope>
    <source>
        <strain evidence="2 3">IBT 23096</strain>
    </source>
</reference>
<evidence type="ECO:0008006" key="4">
    <source>
        <dbReference type="Google" id="ProtNLM"/>
    </source>
</evidence>
<comment type="caution">
    <text evidence="2">The sequence shown here is derived from an EMBL/GenBank/DDBJ whole genome shotgun (WGS) entry which is preliminary data.</text>
</comment>
<dbReference type="Proteomes" id="UP000234275">
    <property type="component" value="Unassembled WGS sequence"/>
</dbReference>
<dbReference type="EMBL" id="MSFO01000001">
    <property type="protein sequence ID" value="PLB55555.1"/>
    <property type="molecule type" value="Genomic_DNA"/>
</dbReference>
<accession>A0A2I2GRQ9</accession>
<organism evidence="2 3">
    <name type="scientific">Aspergillus steynii IBT 23096</name>
    <dbReference type="NCBI Taxonomy" id="1392250"/>
    <lineage>
        <taxon>Eukaryota</taxon>
        <taxon>Fungi</taxon>
        <taxon>Dikarya</taxon>
        <taxon>Ascomycota</taxon>
        <taxon>Pezizomycotina</taxon>
        <taxon>Eurotiomycetes</taxon>
        <taxon>Eurotiomycetidae</taxon>
        <taxon>Eurotiales</taxon>
        <taxon>Aspergillaceae</taxon>
        <taxon>Aspergillus</taxon>
        <taxon>Aspergillus subgen. Circumdati</taxon>
    </lineage>
</organism>
<evidence type="ECO:0000313" key="2">
    <source>
        <dbReference type="EMBL" id="PLB55555.1"/>
    </source>
</evidence>
<sequence length="78" mass="9048">MYRIQYGKHDHLPIDINDENVDEPLMETRDPDSNEQLDRDETEAIDKSNIIRGDGLRHAKPQTQNQYSEGPDEDDLPV</sequence>
<dbReference type="VEuPathDB" id="FungiDB:P170DRAFT_506123"/>
<proteinExistence type="predicted"/>
<feature type="region of interest" description="Disordered" evidence="1">
    <location>
        <begin position="1"/>
        <end position="78"/>
    </location>
</feature>
<keyword evidence="3" id="KW-1185">Reference proteome</keyword>
<evidence type="ECO:0000256" key="1">
    <source>
        <dbReference type="SAM" id="MobiDB-lite"/>
    </source>
</evidence>
<gene>
    <name evidence="2" type="ORF">P170DRAFT_506123</name>
</gene>
<name>A0A2I2GRQ9_9EURO</name>
<dbReference type="OrthoDB" id="4357148at2759"/>
<feature type="compositionally biased region" description="Basic and acidic residues" evidence="1">
    <location>
        <begin position="26"/>
        <end position="46"/>
    </location>
</feature>
<dbReference type="RefSeq" id="XP_024710857.1">
    <property type="nucleotide sequence ID" value="XM_024854364.1"/>
</dbReference>
<dbReference type="AlphaFoldDB" id="A0A2I2GRQ9"/>
<protein>
    <recommendedName>
        <fullName evidence="4">Histone chaperone domain-containing protein</fullName>
    </recommendedName>
</protein>
<dbReference type="GeneID" id="36562070"/>